<sequence>MVQIETKEGIENLEKIAALDGVDTCSRPWASGSWCLQLLLLGPADLSMAYGYPILNPDFHPEVEKLIQHMKDVAHAAGKKWWTFFAVIGNLLTSI</sequence>
<organism evidence="3 4">
    <name type="scientific">Marasmius oreades</name>
    <name type="common">fairy-ring Marasmius</name>
    <dbReference type="NCBI Taxonomy" id="181124"/>
    <lineage>
        <taxon>Eukaryota</taxon>
        <taxon>Fungi</taxon>
        <taxon>Dikarya</taxon>
        <taxon>Basidiomycota</taxon>
        <taxon>Agaricomycotina</taxon>
        <taxon>Agaricomycetes</taxon>
        <taxon>Agaricomycetidae</taxon>
        <taxon>Agaricales</taxon>
        <taxon>Marasmiineae</taxon>
        <taxon>Marasmiaceae</taxon>
        <taxon>Marasmius</taxon>
    </lineage>
</organism>
<dbReference type="KEGG" id="more:E1B28_013016"/>
<feature type="domain" description="HpcH/HpaI aldolase/citrate lyase" evidence="2">
    <location>
        <begin position="1"/>
        <end position="79"/>
    </location>
</feature>
<dbReference type="Proteomes" id="UP001049176">
    <property type="component" value="Chromosome 9"/>
</dbReference>
<keyword evidence="4" id="KW-1185">Reference proteome</keyword>
<keyword evidence="1" id="KW-0479">Metal-binding</keyword>
<evidence type="ECO:0000313" key="4">
    <source>
        <dbReference type="Proteomes" id="UP001049176"/>
    </source>
</evidence>
<evidence type="ECO:0000313" key="3">
    <source>
        <dbReference type="EMBL" id="KAG7087037.1"/>
    </source>
</evidence>
<dbReference type="RefSeq" id="XP_043003508.1">
    <property type="nucleotide sequence ID" value="XM_043158165.1"/>
</dbReference>
<accession>A0A9P7RPE8</accession>
<dbReference type="InterPro" id="IPR015813">
    <property type="entry name" value="Pyrv/PenolPyrv_kinase-like_dom"/>
</dbReference>
<dbReference type="AlphaFoldDB" id="A0A9P7RPE8"/>
<proteinExistence type="predicted"/>
<evidence type="ECO:0000256" key="1">
    <source>
        <dbReference type="ARBA" id="ARBA00022723"/>
    </source>
</evidence>
<dbReference type="SUPFAM" id="SSF51621">
    <property type="entry name" value="Phosphoenolpyruvate/pyruvate domain"/>
    <property type="match status" value="1"/>
</dbReference>
<dbReference type="Gene3D" id="3.20.20.60">
    <property type="entry name" value="Phosphoenolpyruvate-binding domains"/>
    <property type="match status" value="1"/>
</dbReference>
<dbReference type="GO" id="GO:0046872">
    <property type="term" value="F:metal ion binding"/>
    <property type="evidence" value="ECO:0007669"/>
    <property type="project" value="UniProtKB-KW"/>
</dbReference>
<dbReference type="GO" id="GO:0003824">
    <property type="term" value="F:catalytic activity"/>
    <property type="evidence" value="ECO:0007669"/>
    <property type="project" value="InterPro"/>
</dbReference>
<name>A0A9P7RPE8_9AGAR</name>
<dbReference type="EMBL" id="CM032189">
    <property type="protein sequence ID" value="KAG7087037.1"/>
    <property type="molecule type" value="Genomic_DNA"/>
</dbReference>
<evidence type="ECO:0000259" key="2">
    <source>
        <dbReference type="Pfam" id="PF03328"/>
    </source>
</evidence>
<dbReference type="InterPro" id="IPR005000">
    <property type="entry name" value="Aldolase/citrate-lyase_domain"/>
</dbReference>
<dbReference type="Pfam" id="PF03328">
    <property type="entry name" value="HpcH_HpaI"/>
    <property type="match status" value="1"/>
</dbReference>
<protein>
    <recommendedName>
        <fullName evidence="2">HpcH/HpaI aldolase/citrate lyase domain-containing protein</fullName>
    </recommendedName>
</protein>
<comment type="caution">
    <text evidence="3">The sequence shown here is derived from an EMBL/GenBank/DDBJ whole genome shotgun (WGS) entry which is preliminary data.</text>
</comment>
<dbReference type="GeneID" id="66082091"/>
<dbReference type="OrthoDB" id="1621678at2759"/>
<reference evidence="3" key="1">
    <citation type="journal article" date="2021" name="Genome Biol. Evol.">
        <title>The assembled and annotated genome of the fairy-ring fungus Marasmius oreades.</title>
        <authorList>
            <person name="Hiltunen M."/>
            <person name="Ament-Velasquez S.L."/>
            <person name="Johannesson H."/>
        </authorList>
    </citation>
    <scope>NUCLEOTIDE SEQUENCE</scope>
    <source>
        <strain evidence="3">03SP1</strain>
    </source>
</reference>
<gene>
    <name evidence="3" type="ORF">E1B28_013016</name>
</gene>
<dbReference type="InterPro" id="IPR040442">
    <property type="entry name" value="Pyrv_kinase-like_dom_sf"/>
</dbReference>